<reference evidence="2 3" key="1">
    <citation type="submission" date="2019-05" db="EMBL/GenBank/DDBJ databases">
        <title>Another draft genome of Portunus trituberculatus and its Hox gene families provides insights of decapod evolution.</title>
        <authorList>
            <person name="Jeong J.-H."/>
            <person name="Song I."/>
            <person name="Kim S."/>
            <person name="Choi T."/>
            <person name="Kim D."/>
            <person name="Ryu S."/>
            <person name="Kim W."/>
        </authorList>
    </citation>
    <scope>NUCLEOTIDE SEQUENCE [LARGE SCALE GENOMIC DNA]</scope>
    <source>
        <tissue evidence="2">Muscle</tissue>
    </source>
</reference>
<protein>
    <submittedName>
        <fullName evidence="2">Uncharacterized protein</fullName>
    </submittedName>
</protein>
<accession>A0A5B7KFN4</accession>
<gene>
    <name evidence="2" type="ORF">E2C01_099053</name>
</gene>
<evidence type="ECO:0000313" key="3">
    <source>
        <dbReference type="Proteomes" id="UP000324222"/>
    </source>
</evidence>
<dbReference type="Proteomes" id="UP000324222">
    <property type="component" value="Unassembled WGS sequence"/>
</dbReference>
<sequence>MSESPYSEAHYTPTLAAHHRPCYLSHAPHGPPCNAHLYSSTTPLPPHPDGLSR</sequence>
<feature type="region of interest" description="Disordered" evidence="1">
    <location>
        <begin position="34"/>
        <end position="53"/>
    </location>
</feature>
<evidence type="ECO:0000313" key="2">
    <source>
        <dbReference type="EMBL" id="MPD03415.1"/>
    </source>
</evidence>
<dbReference type="EMBL" id="VSRR010136022">
    <property type="protein sequence ID" value="MPD03415.1"/>
    <property type="molecule type" value="Genomic_DNA"/>
</dbReference>
<keyword evidence="3" id="KW-1185">Reference proteome</keyword>
<evidence type="ECO:0000256" key="1">
    <source>
        <dbReference type="SAM" id="MobiDB-lite"/>
    </source>
</evidence>
<proteinExistence type="predicted"/>
<feature type="compositionally biased region" description="Pro residues" evidence="1">
    <location>
        <begin position="43"/>
        <end position="53"/>
    </location>
</feature>
<dbReference type="AlphaFoldDB" id="A0A5B7KFN4"/>
<organism evidence="2 3">
    <name type="scientific">Portunus trituberculatus</name>
    <name type="common">Swimming crab</name>
    <name type="synonym">Neptunus trituberculatus</name>
    <dbReference type="NCBI Taxonomy" id="210409"/>
    <lineage>
        <taxon>Eukaryota</taxon>
        <taxon>Metazoa</taxon>
        <taxon>Ecdysozoa</taxon>
        <taxon>Arthropoda</taxon>
        <taxon>Crustacea</taxon>
        <taxon>Multicrustacea</taxon>
        <taxon>Malacostraca</taxon>
        <taxon>Eumalacostraca</taxon>
        <taxon>Eucarida</taxon>
        <taxon>Decapoda</taxon>
        <taxon>Pleocyemata</taxon>
        <taxon>Brachyura</taxon>
        <taxon>Eubrachyura</taxon>
        <taxon>Portunoidea</taxon>
        <taxon>Portunidae</taxon>
        <taxon>Portuninae</taxon>
        <taxon>Portunus</taxon>
    </lineage>
</organism>
<comment type="caution">
    <text evidence="2">The sequence shown here is derived from an EMBL/GenBank/DDBJ whole genome shotgun (WGS) entry which is preliminary data.</text>
</comment>
<name>A0A5B7KFN4_PORTR</name>